<feature type="chain" id="PRO_5043904620" description="Ig-like domain-containing protein" evidence="14">
    <location>
        <begin position="27"/>
        <end position="492"/>
    </location>
</feature>
<keyword evidence="10" id="KW-1015">Disulfide bond</keyword>
<dbReference type="InterPro" id="IPR032675">
    <property type="entry name" value="LRR_dom_sf"/>
</dbReference>
<dbReference type="InterPro" id="IPR036179">
    <property type="entry name" value="Ig-like_dom_sf"/>
</dbReference>
<dbReference type="GO" id="GO:0007420">
    <property type="term" value="P:brain development"/>
    <property type="evidence" value="ECO:0007669"/>
    <property type="project" value="TreeGrafter"/>
</dbReference>
<dbReference type="InterPro" id="IPR025875">
    <property type="entry name" value="Leu-rich_rpt_4"/>
</dbReference>
<dbReference type="Gene3D" id="3.80.10.10">
    <property type="entry name" value="Ribonuclease Inhibitor"/>
    <property type="match status" value="1"/>
</dbReference>
<dbReference type="PROSITE" id="PS51450">
    <property type="entry name" value="LRR"/>
    <property type="match status" value="1"/>
</dbReference>
<evidence type="ECO:0000256" key="4">
    <source>
        <dbReference type="ARBA" id="ARBA00022692"/>
    </source>
</evidence>
<dbReference type="InterPro" id="IPR003598">
    <property type="entry name" value="Ig_sub2"/>
</dbReference>
<feature type="signal peptide" evidence="14">
    <location>
        <begin position="1"/>
        <end position="26"/>
    </location>
</feature>
<evidence type="ECO:0000256" key="7">
    <source>
        <dbReference type="ARBA" id="ARBA00022889"/>
    </source>
</evidence>
<dbReference type="SMART" id="SM00408">
    <property type="entry name" value="IGc2"/>
    <property type="match status" value="1"/>
</dbReference>
<keyword evidence="8 13" id="KW-1133">Transmembrane helix</keyword>
<evidence type="ECO:0000256" key="12">
    <source>
        <dbReference type="ARBA" id="ARBA00023319"/>
    </source>
</evidence>
<dbReference type="InterPro" id="IPR003599">
    <property type="entry name" value="Ig_sub"/>
</dbReference>
<dbReference type="InterPro" id="IPR003591">
    <property type="entry name" value="Leu-rich_rpt_typical-subtyp"/>
</dbReference>
<evidence type="ECO:0000313" key="17">
    <source>
        <dbReference type="Proteomes" id="UP001501920"/>
    </source>
</evidence>
<dbReference type="SUPFAM" id="SSF48726">
    <property type="entry name" value="Immunoglobulin"/>
    <property type="match status" value="1"/>
</dbReference>
<comment type="subcellular location">
    <subcellularLocation>
        <location evidence="1">Membrane</location>
        <topology evidence="1">Single-pass type I membrane protein</topology>
    </subcellularLocation>
</comment>
<dbReference type="InterPro" id="IPR031283">
    <property type="entry name" value="AMIGO"/>
</dbReference>
<keyword evidence="9 13" id="KW-0472">Membrane</keyword>
<dbReference type="Proteomes" id="UP001501920">
    <property type="component" value="Chromosome 9"/>
</dbReference>
<evidence type="ECO:0000256" key="13">
    <source>
        <dbReference type="SAM" id="Phobius"/>
    </source>
</evidence>
<dbReference type="AlphaFoldDB" id="A0A3B4C809"/>
<evidence type="ECO:0000256" key="14">
    <source>
        <dbReference type="SAM" id="SignalP"/>
    </source>
</evidence>
<dbReference type="PROSITE" id="PS50835">
    <property type="entry name" value="IG_LIKE"/>
    <property type="match status" value="1"/>
</dbReference>
<dbReference type="GO" id="GO:0016020">
    <property type="term" value="C:membrane"/>
    <property type="evidence" value="ECO:0007669"/>
    <property type="project" value="UniProtKB-SubCell"/>
</dbReference>
<dbReference type="Pfam" id="PF13855">
    <property type="entry name" value="LRR_8"/>
    <property type="match status" value="1"/>
</dbReference>
<evidence type="ECO:0000256" key="11">
    <source>
        <dbReference type="ARBA" id="ARBA00023180"/>
    </source>
</evidence>
<evidence type="ECO:0000256" key="8">
    <source>
        <dbReference type="ARBA" id="ARBA00022989"/>
    </source>
</evidence>
<keyword evidence="3" id="KW-0433">Leucine-rich repeat</keyword>
<protein>
    <recommendedName>
        <fullName evidence="15">Ig-like domain-containing protein</fullName>
    </recommendedName>
</protein>
<proteinExistence type="inferred from homology"/>
<dbReference type="PANTHER" id="PTHR24368:SF62">
    <property type="entry name" value="AMPHOTERIN-INDUCED PROTEIN 3"/>
    <property type="match status" value="1"/>
</dbReference>
<gene>
    <name evidence="16" type="primary">AMIGO3</name>
</gene>
<keyword evidence="4 13" id="KW-0812">Transmembrane</keyword>
<dbReference type="SUPFAM" id="SSF52058">
    <property type="entry name" value="L domain-like"/>
    <property type="match status" value="1"/>
</dbReference>
<dbReference type="OMA" id="HWDLRGY"/>
<keyword evidence="7" id="KW-0130">Cell adhesion</keyword>
<keyword evidence="17" id="KW-1185">Reference proteome</keyword>
<dbReference type="SMART" id="SM00369">
    <property type="entry name" value="LRR_TYP"/>
    <property type="match status" value="5"/>
</dbReference>
<evidence type="ECO:0000256" key="10">
    <source>
        <dbReference type="ARBA" id="ARBA00023157"/>
    </source>
</evidence>
<dbReference type="InterPro" id="IPR001611">
    <property type="entry name" value="Leu-rich_rpt"/>
</dbReference>
<evidence type="ECO:0000256" key="6">
    <source>
        <dbReference type="ARBA" id="ARBA00022737"/>
    </source>
</evidence>
<organism evidence="16 17">
    <name type="scientific">Pygocentrus nattereri</name>
    <name type="common">Red-bellied piranha</name>
    <dbReference type="NCBI Taxonomy" id="42514"/>
    <lineage>
        <taxon>Eukaryota</taxon>
        <taxon>Metazoa</taxon>
        <taxon>Chordata</taxon>
        <taxon>Craniata</taxon>
        <taxon>Vertebrata</taxon>
        <taxon>Euteleostomi</taxon>
        <taxon>Actinopterygii</taxon>
        <taxon>Neopterygii</taxon>
        <taxon>Teleostei</taxon>
        <taxon>Ostariophysi</taxon>
        <taxon>Characiformes</taxon>
        <taxon>Characoidei</taxon>
        <taxon>Pygocentrus</taxon>
    </lineage>
</organism>
<dbReference type="STRING" id="42514.ENSPNAP00000008042"/>
<comment type="similarity">
    <text evidence="2">Belongs to the immunoglobulin superfamily. AMIGO family.</text>
</comment>
<sequence length="492" mass="55495">MWFHTRGMTSPALLVLFSFWLGFSEANCPSGCLCPSDIVNCGSLGLDRFPPVLPPTTSILDLSHNRLTWIAAGSFHGLPRLDVLRMSHNQISLLSPAAFHNATTLRHLDLSSNRLQVVAKHHFQDLLGLEELLLYNNRITRIESNALMGLSNLRKVYLSINQITDFPFFSIRKHSHPKLAALDLSSNRMSRLPLDDIVLLPVAVQRGLFIHNNSLACDCSTYRMFWHWDKEGYEAIRDFKDKYLCRMYGEPLTSIRFLRSPRFFENCTIEKMISLISPKAEMMVYEGEQVRLDCTGTLSSVVISYSWVIPHQENLTLLIQNGTLRLNQDGSLEILAVQSADSGIYQCIAVDTVRMINESREVNLTVVPQRLSEESFSTGYTTLLGCIITLVLILMYLYLTPCRCGCCKPPPPSPTISGLGEDRCTLASIFGAPPSAELKQKSKSNPERHVVFLEPLMQDKNGHLTAALMEEEPTGQWDMPQLNRIKEFDENV</sequence>
<evidence type="ECO:0000256" key="1">
    <source>
        <dbReference type="ARBA" id="ARBA00004479"/>
    </source>
</evidence>
<accession>A0A3B4C809</accession>
<feature type="transmembrane region" description="Helical" evidence="13">
    <location>
        <begin position="379"/>
        <end position="399"/>
    </location>
</feature>
<evidence type="ECO:0000256" key="2">
    <source>
        <dbReference type="ARBA" id="ARBA00005670"/>
    </source>
</evidence>
<reference evidence="16 17" key="1">
    <citation type="submission" date="2020-10" db="EMBL/GenBank/DDBJ databases">
        <title>Pygocentrus nattereri (red-bellied piranha) genome, fPygNat1, primary haplotype.</title>
        <authorList>
            <person name="Myers G."/>
            <person name="Meyer A."/>
            <person name="Karagic N."/>
            <person name="Pippel M."/>
            <person name="Winkler S."/>
            <person name="Tracey A."/>
            <person name="Wood J."/>
            <person name="Formenti G."/>
            <person name="Howe K."/>
            <person name="Fedrigo O."/>
            <person name="Jarvis E.D."/>
        </authorList>
    </citation>
    <scope>NUCLEOTIDE SEQUENCE [LARGE SCALE GENOMIC DNA]</scope>
</reference>
<feature type="domain" description="Ig-like" evidence="15">
    <location>
        <begin position="261"/>
        <end position="363"/>
    </location>
</feature>
<dbReference type="GO" id="GO:0007155">
    <property type="term" value="P:cell adhesion"/>
    <property type="evidence" value="ECO:0007669"/>
    <property type="project" value="UniProtKB-KW"/>
</dbReference>
<dbReference type="Pfam" id="PF12799">
    <property type="entry name" value="LRR_4"/>
    <property type="match status" value="1"/>
</dbReference>
<reference evidence="16" key="2">
    <citation type="submission" date="2025-08" db="UniProtKB">
        <authorList>
            <consortium name="Ensembl"/>
        </authorList>
    </citation>
    <scope>IDENTIFICATION</scope>
</reference>
<dbReference type="Ensembl" id="ENSPNAT00000000809.2">
    <property type="protein sequence ID" value="ENSPNAP00000008042.2"/>
    <property type="gene ID" value="ENSPNAG00000013698.2"/>
</dbReference>
<evidence type="ECO:0000256" key="3">
    <source>
        <dbReference type="ARBA" id="ARBA00022614"/>
    </source>
</evidence>
<dbReference type="SMART" id="SM00013">
    <property type="entry name" value="LRRNT"/>
    <property type="match status" value="1"/>
</dbReference>
<evidence type="ECO:0000256" key="9">
    <source>
        <dbReference type="ARBA" id="ARBA00023136"/>
    </source>
</evidence>
<name>A0A3B4C809_PYGNA</name>
<keyword evidence="6" id="KW-0677">Repeat</keyword>
<dbReference type="InterPro" id="IPR007110">
    <property type="entry name" value="Ig-like_dom"/>
</dbReference>
<dbReference type="InterPro" id="IPR000372">
    <property type="entry name" value="LRRNT"/>
</dbReference>
<keyword evidence="5 14" id="KW-0732">Signal</keyword>
<keyword evidence="12" id="KW-0393">Immunoglobulin domain</keyword>
<dbReference type="Pfam" id="PF13927">
    <property type="entry name" value="Ig_3"/>
    <property type="match status" value="1"/>
</dbReference>
<dbReference type="PANTHER" id="PTHR24368">
    <property type="entry name" value="AMPHOTERIN-INDUCED PROTEIN"/>
    <property type="match status" value="1"/>
</dbReference>
<dbReference type="SMART" id="SM00409">
    <property type="entry name" value="IG"/>
    <property type="match status" value="1"/>
</dbReference>
<dbReference type="Gene3D" id="2.60.40.10">
    <property type="entry name" value="Immunoglobulins"/>
    <property type="match status" value="1"/>
</dbReference>
<evidence type="ECO:0000313" key="16">
    <source>
        <dbReference type="Ensembl" id="ENSPNAP00000008042.2"/>
    </source>
</evidence>
<dbReference type="GeneTree" id="ENSGT00950000183146"/>
<keyword evidence="11" id="KW-0325">Glycoprotein</keyword>
<evidence type="ECO:0000259" key="15">
    <source>
        <dbReference type="PROSITE" id="PS50835"/>
    </source>
</evidence>
<evidence type="ECO:0000256" key="5">
    <source>
        <dbReference type="ARBA" id="ARBA00022729"/>
    </source>
</evidence>
<reference evidence="16" key="3">
    <citation type="submission" date="2025-09" db="UniProtKB">
        <authorList>
            <consortium name="Ensembl"/>
        </authorList>
    </citation>
    <scope>IDENTIFICATION</scope>
</reference>
<dbReference type="InterPro" id="IPR013783">
    <property type="entry name" value="Ig-like_fold"/>
</dbReference>